<dbReference type="PROSITE" id="PS51257">
    <property type="entry name" value="PROKAR_LIPOPROTEIN"/>
    <property type="match status" value="1"/>
</dbReference>
<dbReference type="PANTHER" id="PTHR43625">
    <property type="entry name" value="AFLATOXIN B1 ALDEHYDE REDUCTASE"/>
    <property type="match status" value="1"/>
</dbReference>
<dbReference type="CDD" id="cd19076">
    <property type="entry name" value="AKR_AKR13A_13D"/>
    <property type="match status" value="1"/>
</dbReference>
<dbReference type="PRINTS" id="PR00069">
    <property type="entry name" value="ALDKETRDTASE"/>
</dbReference>
<dbReference type="Proteomes" id="UP001465153">
    <property type="component" value="Unassembled WGS sequence"/>
</dbReference>
<keyword evidence="4" id="KW-1185">Reference proteome</keyword>
<dbReference type="SUPFAM" id="SSF51430">
    <property type="entry name" value="NAD(P)-linked oxidoreductase"/>
    <property type="match status" value="1"/>
</dbReference>
<gene>
    <name evidence="3" type="ORF">NBRC116591_29760</name>
</gene>
<dbReference type="InterPro" id="IPR050791">
    <property type="entry name" value="Aldo-Keto_reductase"/>
</dbReference>
<protein>
    <submittedName>
        <fullName evidence="3">Aldo/keto reductase</fullName>
    </submittedName>
</protein>
<evidence type="ECO:0000313" key="3">
    <source>
        <dbReference type="EMBL" id="GAA6169165.1"/>
    </source>
</evidence>
<dbReference type="PANTHER" id="PTHR43625:SF40">
    <property type="entry name" value="ALDO-KETO REDUCTASE YAKC [NADP(+)]"/>
    <property type="match status" value="1"/>
</dbReference>
<dbReference type="RefSeq" id="WP_353303762.1">
    <property type="nucleotide sequence ID" value="NZ_BAABWN010000010.1"/>
</dbReference>
<feature type="domain" description="NADP-dependent oxidoreductase" evidence="2">
    <location>
        <begin position="16"/>
        <end position="309"/>
    </location>
</feature>
<evidence type="ECO:0000259" key="2">
    <source>
        <dbReference type="Pfam" id="PF00248"/>
    </source>
</evidence>
<proteinExistence type="predicted"/>
<sequence>MKSRNLGAGLGSVSAIGLGCMGMSEFYGPADKAQSLATLEYAIEKGITFFDTADTYGLGRNEKLLSSFLARHREQITLATKFGIVRDGPLADRRIDNTATYMANACEASLKRLGIETIDLYYAHRLNPDVPVEETVGAMAELVKQGKVRGLGLSEVSPETLRRAHAIHPIAAVQSEYSLWTRDPEDGMLQTCKELGVAFVPYSPLGRGFLTGKIRSVDDMVVDDFRRTSQPRFQGENLQKNLSVVDALTRFADSKGCTPAQLALAWVLAQGDHVIPIPGTRTERYIDENISAGSLSLTAEEISALDEIVPKGAVIGERYTSEGMRHVNI</sequence>
<dbReference type="InterPro" id="IPR020471">
    <property type="entry name" value="AKR"/>
</dbReference>
<evidence type="ECO:0000256" key="1">
    <source>
        <dbReference type="ARBA" id="ARBA00023002"/>
    </source>
</evidence>
<reference evidence="3 4" key="1">
    <citation type="submission" date="2024-04" db="EMBL/GenBank/DDBJ databases">
        <title>Draft genome sequence of Sessilibacter corallicola NBRC 116591.</title>
        <authorList>
            <person name="Miyakawa T."/>
            <person name="Kusuya Y."/>
            <person name="Miura T."/>
        </authorList>
    </citation>
    <scope>NUCLEOTIDE SEQUENCE [LARGE SCALE GENOMIC DNA]</scope>
    <source>
        <strain evidence="3 4">KU-00831-HH</strain>
    </source>
</reference>
<keyword evidence="1" id="KW-0560">Oxidoreductase</keyword>
<accession>A0ABQ0ABY4</accession>
<dbReference type="InterPro" id="IPR023210">
    <property type="entry name" value="NADP_OxRdtase_dom"/>
</dbReference>
<evidence type="ECO:0000313" key="4">
    <source>
        <dbReference type="Proteomes" id="UP001465153"/>
    </source>
</evidence>
<dbReference type="InterPro" id="IPR036812">
    <property type="entry name" value="NAD(P)_OxRdtase_dom_sf"/>
</dbReference>
<dbReference type="Gene3D" id="3.20.20.100">
    <property type="entry name" value="NADP-dependent oxidoreductase domain"/>
    <property type="match status" value="1"/>
</dbReference>
<dbReference type="EMBL" id="BAABWN010000010">
    <property type="protein sequence ID" value="GAA6169165.1"/>
    <property type="molecule type" value="Genomic_DNA"/>
</dbReference>
<comment type="caution">
    <text evidence="3">The sequence shown here is derived from an EMBL/GenBank/DDBJ whole genome shotgun (WGS) entry which is preliminary data.</text>
</comment>
<dbReference type="Pfam" id="PF00248">
    <property type="entry name" value="Aldo_ket_red"/>
    <property type="match status" value="1"/>
</dbReference>
<name>A0ABQ0ABY4_9GAMM</name>
<organism evidence="3 4">
    <name type="scientific">Sessilibacter corallicola</name>
    <dbReference type="NCBI Taxonomy" id="2904075"/>
    <lineage>
        <taxon>Bacteria</taxon>
        <taxon>Pseudomonadati</taxon>
        <taxon>Pseudomonadota</taxon>
        <taxon>Gammaproteobacteria</taxon>
        <taxon>Cellvibrionales</taxon>
        <taxon>Cellvibrionaceae</taxon>
        <taxon>Sessilibacter</taxon>
    </lineage>
</organism>